<dbReference type="InterPro" id="IPR001940">
    <property type="entry name" value="Peptidase_S1C"/>
</dbReference>
<protein>
    <submittedName>
        <fullName evidence="1">Trypsin-like serine protease</fullName>
    </submittedName>
</protein>
<dbReference type="Proteomes" id="UP000292003">
    <property type="component" value="Unassembled WGS sequence"/>
</dbReference>
<evidence type="ECO:0000313" key="2">
    <source>
        <dbReference type="Proteomes" id="UP000292003"/>
    </source>
</evidence>
<dbReference type="EMBL" id="SFCC01000023">
    <property type="protein sequence ID" value="RZQ59541.1"/>
    <property type="molecule type" value="Genomic_DNA"/>
</dbReference>
<dbReference type="Pfam" id="PF13365">
    <property type="entry name" value="Trypsin_2"/>
    <property type="match status" value="1"/>
</dbReference>
<keyword evidence="1" id="KW-0645">Protease</keyword>
<comment type="caution">
    <text evidence="1">The sequence shown here is derived from an EMBL/GenBank/DDBJ whole genome shotgun (WGS) entry which is preliminary data.</text>
</comment>
<reference evidence="1 2" key="1">
    <citation type="submission" date="2019-02" db="EMBL/GenBank/DDBJ databases">
        <title>Draft genome sequence of Amycolatopsis sp. 8-3EHSu isolated from roots of Suaeda maritima.</title>
        <authorList>
            <person name="Duangmal K."/>
            <person name="Chantavorakit T."/>
        </authorList>
    </citation>
    <scope>NUCLEOTIDE SEQUENCE [LARGE SCALE GENOMIC DNA]</scope>
    <source>
        <strain evidence="1 2">8-3EHSu</strain>
    </source>
</reference>
<dbReference type="PANTHER" id="PTHR22939">
    <property type="entry name" value="SERINE PROTEASE FAMILY S1C HTRA-RELATED"/>
    <property type="match status" value="1"/>
</dbReference>
<proteinExistence type="predicted"/>
<dbReference type="PANTHER" id="PTHR22939:SF129">
    <property type="entry name" value="SERINE PROTEASE HTRA2, MITOCHONDRIAL"/>
    <property type="match status" value="1"/>
</dbReference>
<keyword evidence="2" id="KW-1185">Reference proteome</keyword>
<dbReference type="SUPFAM" id="SSF50494">
    <property type="entry name" value="Trypsin-like serine proteases"/>
    <property type="match status" value="1"/>
</dbReference>
<dbReference type="GO" id="GO:0006508">
    <property type="term" value="P:proteolysis"/>
    <property type="evidence" value="ECO:0007669"/>
    <property type="project" value="UniProtKB-KW"/>
</dbReference>
<sequence>MTEKRSRGGRTAVIASAAAVTAALVGGVGGAALVDWTGQPATGTSPSTTATAQTASLNTGTDVSGVAAKVLPSVVQISVSTGNGQAIGSGVILTPDGKILTNAHVVQGATGPVTVTLADGTRYSADVLGADTAADIAVLKARGATNLQAATLGDSSQVKVGEQVVAIGSPGGLQNTVTSGIVSATGRDLAELNGQRQQSPYDRTGTRSGPSYTAIQTDAAINHGNSGGPLVNAAGQVIGINTSIYSPGDGGSIGIGFAIPINDAKTIAEQLENT</sequence>
<dbReference type="PRINTS" id="PR00834">
    <property type="entry name" value="PROTEASES2C"/>
</dbReference>
<gene>
    <name evidence="1" type="ORF">EWH70_33685</name>
</gene>
<dbReference type="Gene3D" id="2.40.10.120">
    <property type="match status" value="1"/>
</dbReference>
<evidence type="ECO:0000313" key="1">
    <source>
        <dbReference type="EMBL" id="RZQ59541.1"/>
    </source>
</evidence>
<dbReference type="GO" id="GO:0004252">
    <property type="term" value="F:serine-type endopeptidase activity"/>
    <property type="evidence" value="ECO:0007669"/>
    <property type="project" value="InterPro"/>
</dbReference>
<accession>A0A4Q7IX74</accession>
<organism evidence="1 2">
    <name type="scientific">Amycolatopsis suaedae</name>
    <dbReference type="NCBI Taxonomy" id="2510978"/>
    <lineage>
        <taxon>Bacteria</taxon>
        <taxon>Bacillati</taxon>
        <taxon>Actinomycetota</taxon>
        <taxon>Actinomycetes</taxon>
        <taxon>Pseudonocardiales</taxon>
        <taxon>Pseudonocardiaceae</taxon>
        <taxon>Amycolatopsis</taxon>
    </lineage>
</organism>
<name>A0A4Q7IX74_9PSEU</name>
<keyword evidence="1" id="KW-0378">Hydrolase</keyword>
<dbReference type="AlphaFoldDB" id="A0A4Q7IX74"/>
<dbReference type="InterPro" id="IPR009003">
    <property type="entry name" value="Peptidase_S1_PA"/>
</dbReference>
<dbReference type="OrthoDB" id="9758917at2"/>